<organism evidence="1 2">
    <name type="scientific">Methylobacterium mesophilicum SR1.6/6</name>
    <dbReference type="NCBI Taxonomy" id="908290"/>
    <lineage>
        <taxon>Bacteria</taxon>
        <taxon>Pseudomonadati</taxon>
        <taxon>Pseudomonadota</taxon>
        <taxon>Alphaproteobacteria</taxon>
        <taxon>Hyphomicrobiales</taxon>
        <taxon>Methylobacteriaceae</taxon>
        <taxon>Methylobacterium</taxon>
    </lineage>
</organism>
<dbReference type="RefSeq" id="WP_158168866.1">
    <property type="nucleotide sequence ID" value="NZ_CP043538.1"/>
</dbReference>
<reference evidence="1 2" key="2">
    <citation type="journal article" date="2013" name="Genome Announc.">
        <title>Draft Genome Sequence of Methylobacterium mesophilicum Strain SR1.6/6, Isolated from Citrus sinensis.</title>
        <authorList>
            <person name="Marinho Almeida D."/>
            <person name="Dini-Andreote F."/>
            <person name="Camargo Neves A.A."/>
            <person name="Juca Ramos R.T."/>
            <person name="Andreote F.D."/>
            <person name="Carneiro A.R."/>
            <person name="Oliveira de Souza Lima A."/>
            <person name="Caracciolo Gomes de Sa P.H."/>
            <person name="Ribeiro Barbosa M.S."/>
            <person name="Araujo W.L."/>
            <person name="Silva A."/>
        </authorList>
    </citation>
    <scope>NUCLEOTIDE SEQUENCE [LARGE SCALE GENOMIC DNA]</scope>
    <source>
        <strain evidence="1 2">SR1.6/6</strain>
    </source>
</reference>
<evidence type="ECO:0000313" key="1">
    <source>
        <dbReference type="EMBL" id="QGY02518.1"/>
    </source>
</evidence>
<dbReference type="Proteomes" id="UP000012488">
    <property type="component" value="Chromosome"/>
</dbReference>
<protein>
    <submittedName>
        <fullName evidence="1">Uncharacterized protein</fullName>
    </submittedName>
</protein>
<dbReference type="EMBL" id="CP043538">
    <property type="protein sequence ID" value="QGY02518.1"/>
    <property type="molecule type" value="Genomic_DNA"/>
</dbReference>
<sequence>MSAIGAPHASKRMLVLAGLVAPLLGGCVSTMDHPVDRSFADQITRAEPAASEAIAEKPVDDGEWRLRLSYL</sequence>
<name>A0A6B9FNG9_9HYPH</name>
<dbReference type="KEGG" id="mmes:MMSR116_12025"/>
<gene>
    <name evidence="1" type="ORF">MMSR116_12025</name>
</gene>
<evidence type="ECO:0000313" key="2">
    <source>
        <dbReference type="Proteomes" id="UP000012488"/>
    </source>
</evidence>
<reference evidence="1 2" key="1">
    <citation type="journal article" date="2012" name="Genet. Mol. Biol.">
        <title>Analysis of 16S rRNA and mxaF genes revealing insights into Methylobacterium niche-specific plant association.</title>
        <authorList>
            <person name="Dourado M.N."/>
            <person name="Andreote F.D."/>
            <person name="Dini-Andreote F."/>
            <person name="Conti R."/>
            <person name="Araujo J.M."/>
            <person name="Araujo W.L."/>
        </authorList>
    </citation>
    <scope>NUCLEOTIDE SEQUENCE [LARGE SCALE GENOMIC DNA]</scope>
    <source>
        <strain evidence="1 2">SR1.6/6</strain>
    </source>
</reference>
<proteinExistence type="predicted"/>
<accession>A0A6B9FNG9</accession>
<dbReference type="AlphaFoldDB" id="A0A6B9FNG9"/>